<protein>
    <recommendedName>
        <fullName evidence="1">PiggyBac transposable element-derived protein domain-containing protein</fullName>
    </recommendedName>
</protein>
<organism evidence="2">
    <name type="scientific">Clastoptera arizonana</name>
    <name type="common">Arizona spittle bug</name>
    <dbReference type="NCBI Taxonomy" id="38151"/>
    <lineage>
        <taxon>Eukaryota</taxon>
        <taxon>Metazoa</taxon>
        <taxon>Ecdysozoa</taxon>
        <taxon>Arthropoda</taxon>
        <taxon>Hexapoda</taxon>
        <taxon>Insecta</taxon>
        <taxon>Pterygota</taxon>
        <taxon>Neoptera</taxon>
        <taxon>Paraneoptera</taxon>
        <taxon>Hemiptera</taxon>
        <taxon>Auchenorrhyncha</taxon>
        <taxon>Cercopoidea</taxon>
        <taxon>Clastopteridae</taxon>
        <taxon>Clastoptera</taxon>
    </lineage>
</organism>
<dbReference type="PANTHER" id="PTHR46599:SF3">
    <property type="entry name" value="PIGGYBAC TRANSPOSABLE ELEMENT-DERIVED PROTEIN 4"/>
    <property type="match status" value="1"/>
</dbReference>
<evidence type="ECO:0000259" key="1">
    <source>
        <dbReference type="Pfam" id="PF13843"/>
    </source>
</evidence>
<gene>
    <name evidence="2" type="ORF">g.8905</name>
</gene>
<reference evidence="2" key="1">
    <citation type="submission" date="2015-12" db="EMBL/GenBank/DDBJ databases">
        <title>De novo transcriptome assembly of four potential Pierce s Disease insect vectors from Arizona vineyards.</title>
        <authorList>
            <person name="Tassone E.E."/>
        </authorList>
    </citation>
    <scope>NUCLEOTIDE SEQUENCE</scope>
</reference>
<accession>A0A1B6DQT5</accession>
<evidence type="ECO:0000313" key="2">
    <source>
        <dbReference type="EMBL" id="JAS28038.1"/>
    </source>
</evidence>
<feature type="domain" description="PiggyBac transposable element-derived protein" evidence="1">
    <location>
        <begin position="2"/>
        <end position="207"/>
    </location>
</feature>
<sequence>MHRLQDYWKTGPLFRSVFPDYMSRDRFLLILRYLHFTNNKTRFEDDRLYKIRFVIDYFNNKMANIYYPGKELSLDESMVLWRGCLIFRQYIKNKRHKYGVKIYTLTEPNGLVLNCIVYTGKTDDLGGKGHTSKVVLHLMEGKENNGHALYMDNFYNSHDLAKNLIEKGTYVTGTIQSNRINNPLQVVKPKLAKSETTCKYSEHHIMIGK</sequence>
<dbReference type="PANTHER" id="PTHR46599">
    <property type="entry name" value="PIGGYBAC TRANSPOSABLE ELEMENT-DERIVED PROTEIN 4"/>
    <property type="match status" value="1"/>
</dbReference>
<proteinExistence type="predicted"/>
<dbReference type="Pfam" id="PF13843">
    <property type="entry name" value="DDE_Tnp_1_7"/>
    <property type="match status" value="1"/>
</dbReference>
<dbReference type="AlphaFoldDB" id="A0A1B6DQT5"/>
<dbReference type="InterPro" id="IPR029526">
    <property type="entry name" value="PGBD"/>
</dbReference>
<dbReference type="EMBL" id="GEDC01009260">
    <property type="protein sequence ID" value="JAS28038.1"/>
    <property type="molecule type" value="Transcribed_RNA"/>
</dbReference>
<name>A0A1B6DQT5_9HEMI</name>